<protein>
    <submittedName>
        <fullName evidence="8">Uncharacterized membrane-anchored protein YitT, contains DUF161 and DUF2179 domains</fullName>
    </submittedName>
</protein>
<dbReference type="InterPro" id="IPR051461">
    <property type="entry name" value="UPF0750_membrane"/>
</dbReference>
<reference evidence="8 9" key="1">
    <citation type="submission" date="2016-10" db="EMBL/GenBank/DDBJ databases">
        <authorList>
            <person name="de Groot N.N."/>
        </authorList>
    </citation>
    <scope>NUCLEOTIDE SEQUENCE [LARGE SCALE GENOMIC DNA]</scope>
    <source>
        <strain evidence="8 9">DSM 23553</strain>
    </source>
</reference>
<proteinExistence type="predicted"/>
<dbReference type="InterPro" id="IPR003740">
    <property type="entry name" value="YitT"/>
</dbReference>
<feature type="transmembrane region" description="Helical" evidence="6">
    <location>
        <begin position="92"/>
        <end position="114"/>
    </location>
</feature>
<evidence type="ECO:0000256" key="1">
    <source>
        <dbReference type="ARBA" id="ARBA00004651"/>
    </source>
</evidence>
<feature type="domain" description="DUF2179" evidence="7">
    <location>
        <begin position="235"/>
        <end position="293"/>
    </location>
</feature>
<evidence type="ECO:0000259" key="7">
    <source>
        <dbReference type="Pfam" id="PF10035"/>
    </source>
</evidence>
<evidence type="ECO:0000256" key="4">
    <source>
        <dbReference type="ARBA" id="ARBA00022989"/>
    </source>
</evidence>
<dbReference type="AlphaFoldDB" id="A0A1H5N283"/>
<dbReference type="PIRSF" id="PIRSF006483">
    <property type="entry name" value="Membrane_protein_YitT"/>
    <property type="match status" value="1"/>
</dbReference>
<dbReference type="PANTHER" id="PTHR33545:SF3">
    <property type="entry name" value="UPF0750 MEMBRANE PROTEIN YQFU"/>
    <property type="match status" value="1"/>
</dbReference>
<feature type="transmembrane region" description="Helical" evidence="6">
    <location>
        <begin position="64"/>
        <end position="85"/>
    </location>
</feature>
<evidence type="ECO:0000256" key="6">
    <source>
        <dbReference type="SAM" id="Phobius"/>
    </source>
</evidence>
<dbReference type="RefSeq" id="WP_245693408.1">
    <property type="nucleotide sequence ID" value="NZ_FNGG01000003.1"/>
</dbReference>
<keyword evidence="5 6" id="KW-0472">Membrane</keyword>
<name>A0A1H5N283_9FLAO</name>
<dbReference type="Pfam" id="PF02588">
    <property type="entry name" value="YitT_membrane"/>
    <property type="match status" value="1"/>
</dbReference>
<comment type="subcellular location">
    <subcellularLocation>
        <location evidence="1">Cell membrane</location>
        <topology evidence="1">Multi-pass membrane protein</topology>
    </subcellularLocation>
</comment>
<evidence type="ECO:0000313" key="8">
    <source>
        <dbReference type="EMBL" id="SEE95626.1"/>
    </source>
</evidence>
<keyword evidence="2" id="KW-1003">Cell membrane</keyword>
<dbReference type="InterPro" id="IPR015867">
    <property type="entry name" value="N-reg_PII/ATP_PRibTrfase_C"/>
</dbReference>
<evidence type="ECO:0000256" key="3">
    <source>
        <dbReference type="ARBA" id="ARBA00022692"/>
    </source>
</evidence>
<evidence type="ECO:0000256" key="5">
    <source>
        <dbReference type="ARBA" id="ARBA00023136"/>
    </source>
</evidence>
<dbReference type="CDD" id="cd16380">
    <property type="entry name" value="YitT_C"/>
    <property type="match status" value="1"/>
</dbReference>
<evidence type="ECO:0000256" key="2">
    <source>
        <dbReference type="ARBA" id="ARBA00022475"/>
    </source>
</evidence>
<feature type="transmembrane region" description="Helical" evidence="6">
    <location>
        <begin position="120"/>
        <end position="138"/>
    </location>
</feature>
<organism evidence="8 9">
    <name type="scientific">Salinimicrobium catena</name>
    <dbReference type="NCBI Taxonomy" id="390640"/>
    <lineage>
        <taxon>Bacteria</taxon>
        <taxon>Pseudomonadati</taxon>
        <taxon>Bacteroidota</taxon>
        <taxon>Flavobacteriia</taxon>
        <taxon>Flavobacteriales</taxon>
        <taxon>Flavobacteriaceae</taxon>
        <taxon>Salinimicrobium</taxon>
    </lineage>
</organism>
<keyword evidence="9" id="KW-1185">Reference proteome</keyword>
<dbReference type="Proteomes" id="UP000199448">
    <property type="component" value="Unassembled WGS sequence"/>
</dbReference>
<evidence type="ECO:0000313" key="9">
    <source>
        <dbReference type="Proteomes" id="UP000199448"/>
    </source>
</evidence>
<feature type="transmembrane region" description="Helical" evidence="6">
    <location>
        <begin position="21"/>
        <end position="44"/>
    </location>
</feature>
<gene>
    <name evidence="8" type="ORF">SAMN04488034_103275</name>
</gene>
<dbReference type="STRING" id="390640.SAMN04488034_103275"/>
<dbReference type="PANTHER" id="PTHR33545">
    <property type="entry name" value="UPF0750 MEMBRANE PROTEIN YITT-RELATED"/>
    <property type="match status" value="1"/>
</dbReference>
<sequence>MESKNRLQENGHKSIDWGSLISIQSILYSILGVFSAMIALEGFMLPNHFLDGGVTGISILVEEILQVPFTYLLVVFNLPFLYLGYRRIGKTFAFRALLSILMLTVLMHFIEIPAVTEDKVLIAVFGGFLIGLGIGLVIKAGGVLDGIEIMALYTTRKSAFSTAEIIIAFNALIFLSAAFVFDIETAMYSFLVYFTAARTTDYVVDGFEEFTALTIISGECEEVKSLIVNEFGKAITVYKGERGYLPNSFKVKHDCDIVMTIVTRLEIHRIKEATLQIDPNAFFFVQRIKEVKGGIGKHTSKNL</sequence>
<accession>A0A1H5N283</accession>
<dbReference type="Gene3D" id="3.30.70.120">
    <property type="match status" value="1"/>
</dbReference>
<dbReference type="Pfam" id="PF10035">
    <property type="entry name" value="DUF2179"/>
    <property type="match status" value="1"/>
</dbReference>
<dbReference type="InterPro" id="IPR019264">
    <property type="entry name" value="DUF2179"/>
</dbReference>
<feature type="transmembrane region" description="Helical" evidence="6">
    <location>
        <begin position="159"/>
        <end position="181"/>
    </location>
</feature>
<dbReference type="EMBL" id="FNUG01000003">
    <property type="protein sequence ID" value="SEE95626.1"/>
    <property type="molecule type" value="Genomic_DNA"/>
</dbReference>
<keyword evidence="3 6" id="KW-0812">Transmembrane</keyword>
<keyword evidence="4 6" id="KW-1133">Transmembrane helix</keyword>
<dbReference type="GO" id="GO:0005886">
    <property type="term" value="C:plasma membrane"/>
    <property type="evidence" value="ECO:0007669"/>
    <property type="project" value="UniProtKB-SubCell"/>
</dbReference>